<feature type="domain" description="Response regulatory" evidence="4">
    <location>
        <begin position="157"/>
        <end position="272"/>
    </location>
</feature>
<dbReference type="GO" id="GO:0005886">
    <property type="term" value="C:plasma membrane"/>
    <property type="evidence" value="ECO:0007669"/>
    <property type="project" value="TreeGrafter"/>
</dbReference>
<comment type="caution">
    <text evidence="6">The sequence shown here is derived from an EMBL/GenBank/DDBJ whole genome shotgun (WGS) entry which is preliminary data.</text>
</comment>
<proteinExistence type="predicted"/>
<feature type="domain" description="GGDEF" evidence="5">
    <location>
        <begin position="322"/>
        <end position="456"/>
    </location>
</feature>
<dbReference type="CDD" id="cd17538">
    <property type="entry name" value="REC_D1_PleD-like"/>
    <property type="match status" value="1"/>
</dbReference>
<dbReference type="GO" id="GO:1902201">
    <property type="term" value="P:negative regulation of bacterial-type flagellum-dependent cell motility"/>
    <property type="evidence" value="ECO:0007669"/>
    <property type="project" value="TreeGrafter"/>
</dbReference>
<dbReference type="SMART" id="SM00267">
    <property type="entry name" value="GGDEF"/>
    <property type="match status" value="1"/>
</dbReference>
<dbReference type="SMART" id="SM00448">
    <property type="entry name" value="REC"/>
    <property type="match status" value="2"/>
</dbReference>
<dbReference type="GO" id="GO:0052621">
    <property type="term" value="F:diguanylate cyclase activity"/>
    <property type="evidence" value="ECO:0007669"/>
    <property type="project" value="UniProtKB-EC"/>
</dbReference>
<dbReference type="PANTHER" id="PTHR45138">
    <property type="entry name" value="REGULATORY COMPONENTS OF SENSORY TRANSDUCTION SYSTEM"/>
    <property type="match status" value="1"/>
</dbReference>
<dbReference type="CDD" id="cd01949">
    <property type="entry name" value="GGDEF"/>
    <property type="match status" value="1"/>
</dbReference>
<organism evidence="6 7">
    <name type="scientific">Methylopila jiangsuensis</name>
    <dbReference type="NCBI Taxonomy" id="586230"/>
    <lineage>
        <taxon>Bacteria</taxon>
        <taxon>Pseudomonadati</taxon>
        <taxon>Pseudomonadota</taxon>
        <taxon>Alphaproteobacteria</taxon>
        <taxon>Hyphomicrobiales</taxon>
        <taxon>Methylopilaceae</taxon>
        <taxon>Methylopila</taxon>
    </lineage>
</organism>
<keyword evidence="7" id="KW-1185">Reference proteome</keyword>
<evidence type="ECO:0000259" key="5">
    <source>
        <dbReference type="PROSITE" id="PS50887"/>
    </source>
</evidence>
<dbReference type="Gene3D" id="3.40.50.2300">
    <property type="match status" value="2"/>
</dbReference>
<dbReference type="NCBIfam" id="NF007135">
    <property type="entry name" value="PRK09581.1"/>
    <property type="match status" value="1"/>
</dbReference>
<reference evidence="6" key="1">
    <citation type="journal article" date="2014" name="Int. J. Syst. Evol. Microbiol.">
        <title>Complete genome sequence of Corynebacterium casei LMG S-19264T (=DSM 44701T), isolated from a smear-ripened cheese.</title>
        <authorList>
            <consortium name="US DOE Joint Genome Institute (JGI-PGF)"/>
            <person name="Walter F."/>
            <person name="Albersmeier A."/>
            <person name="Kalinowski J."/>
            <person name="Ruckert C."/>
        </authorList>
    </citation>
    <scope>NUCLEOTIDE SEQUENCE</scope>
    <source>
        <strain evidence="6">VKM B-2555</strain>
    </source>
</reference>
<evidence type="ECO:0000313" key="7">
    <source>
        <dbReference type="Proteomes" id="UP001143364"/>
    </source>
</evidence>
<dbReference type="EMBL" id="BSFK01000005">
    <property type="protein sequence ID" value="GLK75498.1"/>
    <property type="molecule type" value="Genomic_DNA"/>
</dbReference>
<dbReference type="SUPFAM" id="SSF52172">
    <property type="entry name" value="CheY-like"/>
    <property type="match status" value="2"/>
</dbReference>
<dbReference type="PANTHER" id="PTHR45138:SF9">
    <property type="entry name" value="DIGUANYLATE CYCLASE DGCM-RELATED"/>
    <property type="match status" value="1"/>
</dbReference>
<dbReference type="NCBIfam" id="TIGR00254">
    <property type="entry name" value="GGDEF"/>
    <property type="match status" value="1"/>
</dbReference>
<evidence type="ECO:0000256" key="1">
    <source>
        <dbReference type="ARBA" id="ARBA00012528"/>
    </source>
</evidence>
<gene>
    <name evidence="6" type="primary">pleD_1</name>
    <name evidence="6" type="ORF">GCM10008171_07520</name>
</gene>
<reference evidence="6" key="2">
    <citation type="submission" date="2023-01" db="EMBL/GenBank/DDBJ databases">
        <authorList>
            <person name="Sun Q."/>
            <person name="Evtushenko L."/>
        </authorList>
    </citation>
    <scope>NUCLEOTIDE SEQUENCE</scope>
    <source>
        <strain evidence="6">VKM B-2555</strain>
    </source>
</reference>
<dbReference type="SUPFAM" id="SSF55073">
    <property type="entry name" value="Nucleotide cyclase"/>
    <property type="match status" value="1"/>
</dbReference>
<dbReference type="Gene3D" id="3.30.70.270">
    <property type="match status" value="1"/>
</dbReference>
<comment type="catalytic activity">
    <reaction evidence="2">
        <text>2 GTP = 3',3'-c-di-GMP + 2 diphosphate</text>
        <dbReference type="Rhea" id="RHEA:24898"/>
        <dbReference type="ChEBI" id="CHEBI:33019"/>
        <dbReference type="ChEBI" id="CHEBI:37565"/>
        <dbReference type="ChEBI" id="CHEBI:58805"/>
        <dbReference type="EC" id="2.7.7.65"/>
    </reaction>
</comment>
<protein>
    <recommendedName>
        <fullName evidence="1">diguanylate cyclase</fullName>
        <ecNumber evidence="1">2.7.7.65</ecNumber>
    </recommendedName>
</protein>
<accession>A0A9W6JFU3</accession>
<feature type="domain" description="Response regulatory" evidence="4">
    <location>
        <begin position="4"/>
        <end position="120"/>
    </location>
</feature>
<evidence type="ECO:0000256" key="2">
    <source>
        <dbReference type="ARBA" id="ARBA00034247"/>
    </source>
</evidence>
<dbReference type="FunFam" id="3.40.50.2300:FF:000574">
    <property type="entry name" value="Response regulator PleD"/>
    <property type="match status" value="1"/>
</dbReference>
<dbReference type="GO" id="GO:0000160">
    <property type="term" value="P:phosphorelay signal transduction system"/>
    <property type="evidence" value="ECO:0007669"/>
    <property type="project" value="InterPro"/>
</dbReference>
<dbReference type="InterPro" id="IPR001789">
    <property type="entry name" value="Sig_transdc_resp-reg_receiver"/>
</dbReference>
<comment type="caution">
    <text evidence="3">Lacks conserved residue(s) required for the propagation of feature annotation.</text>
</comment>
<dbReference type="InterPro" id="IPR000160">
    <property type="entry name" value="GGDEF_dom"/>
</dbReference>
<dbReference type="RefSeq" id="WP_271203444.1">
    <property type="nucleotide sequence ID" value="NZ_BSFK01000005.1"/>
</dbReference>
<dbReference type="InterPro" id="IPR043128">
    <property type="entry name" value="Rev_trsase/Diguanyl_cyclase"/>
</dbReference>
<keyword evidence="3" id="KW-0597">Phosphoprotein</keyword>
<dbReference type="InterPro" id="IPR011006">
    <property type="entry name" value="CheY-like_superfamily"/>
</dbReference>
<dbReference type="InterPro" id="IPR050469">
    <property type="entry name" value="Diguanylate_Cyclase"/>
</dbReference>
<evidence type="ECO:0000256" key="3">
    <source>
        <dbReference type="PROSITE-ProRule" id="PRU00169"/>
    </source>
</evidence>
<dbReference type="Pfam" id="PF00990">
    <property type="entry name" value="GGDEF"/>
    <property type="match status" value="1"/>
</dbReference>
<feature type="modified residue" description="4-aspartylphosphate" evidence="3">
    <location>
        <position position="53"/>
    </location>
</feature>
<dbReference type="Pfam" id="PF00072">
    <property type="entry name" value="Response_reg"/>
    <property type="match status" value="2"/>
</dbReference>
<sequence length="456" mass="49508">MTARVLVVDDVPSNLRLLEARLTAEYFDVVTATSGPEALDLCVRAQCDIVLLDVVMPGMDGFETCRRLKADPRSHHIPVVMVTALDQPADRVRGLEAGADDFLAKPVADVALFARLRSLTRLKMMSDELRLRARAAREAGASDALASAMADDGYGGRILIVDDRDGDMDGAAAALSARHEVTLERCPHEALFRAADGAFDLMIVALELQGSDALRLCAQTRSLERTRALPILLIADADATPRVLRGLDVGVNDYVTRPMDPNELRARARTQVRRKRYADHLRADLRTTAEQAITDDLTGLHNRRHFDARLPGLLDAAAKRREPLSVLMIDIDFFKAINDRHGHDAGDAVLREFARRLKASLRGGDLVCRLGGEEFVAAMPDTDGEVAKLVAERVRARIASAPMRAGRNGVIEAEVTASIGVACFDGGDDAAALLKRADAALYEAKRLGRNRVAAAA</sequence>
<evidence type="ECO:0000259" key="4">
    <source>
        <dbReference type="PROSITE" id="PS50110"/>
    </source>
</evidence>
<name>A0A9W6JFU3_9HYPH</name>
<dbReference type="PROSITE" id="PS50887">
    <property type="entry name" value="GGDEF"/>
    <property type="match status" value="1"/>
</dbReference>
<dbReference type="PROSITE" id="PS50110">
    <property type="entry name" value="RESPONSE_REGULATORY"/>
    <property type="match status" value="2"/>
</dbReference>
<dbReference type="GO" id="GO:0043709">
    <property type="term" value="P:cell adhesion involved in single-species biofilm formation"/>
    <property type="evidence" value="ECO:0007669"/>
    <property type="project" value="TreeGrafter"/>
</dbReference>
<dbReference type="AlphaFoldDB" id="A0A9W6JFU3"/>
<dbReference type="InterPro" id="IPR029787">
    <property type="entry name" value="Nucleotide_cyclase"/>
</dbReference>
<evidence type="ECO:0000313" key="6">
    <source>
        <dbReference type="EMBL" id="GLK75498.1"/>
    </source>
</evidence>
<dbReference type="EC" id="2.7.7.65" evidence="1"/>
<dbReference type="FunFam" id="3.30.70.270:FF:000001">
    <property type="entry name" value="Diguanylate cyclase domain protein"/>
    <property type="match status" value="1"/>
</dbReference>
<dbReference type="Proteomes" id="UP001143364">
    <property type="component" value="Unassembled WGS sequence"/>
</dbReference>